<evidence type="ECO:0000256" key="1">
    <source>
        <dbReference type="ARBA" id="ARBA00004123"/>
    </source>
</evidence>
<evidence type="ECO:0000256" key="4">
    <source>
        <dbReference type="ARBA" id="ARBA00023163"/>
    </source>
</evidence>
<dbReference type="InterPro" id="IPR007832">
    <property type="entry name" value="RNA_pol_Rpc34"/>
</dbReference>
<evidence type="ECO:0000256" key="5">
    <source>
        <dbReference type="ARBA" id="ARBA00023242"/>
    </source>
</evidence>
<evidence type="ECO:0008006" key="9">
    <source>
        <dbReference type="Google" id="ProtNLM"/>
    </source>
</evidence>
<dbReference type="GO" id="GO:0006383">
    <property type="term" value="P:transcription by RNA polymerase III"/>
    <property type="evidence" value="ECO:0007669"/>
    <property type="project" value="InterPro"/>
</dbReference>
<evidence type="ECO:0000256" key="3">
    <source>
        <dbReference type="ARBA" id="ARBA00022478"/>
    </source>
</evidence>
<dbReference type="STRING" id="3818.A0A445CG84"/>
<evidence type="ECO:0000313" key="7">
    <source>
        <dbReference type="EMBL" id="RYR49941.1"/>
    </source>
</evidence>
<dbReference type="PANTHER" id="PTHR12780">
    <property type="entry name" value="RNA POLYMERASE III DNA DIRECTED , 39KD SUBUNIT-RELATED"/>
    <property type="match status" value="1"/>
</dbReference>
<feature type="region of interest" description="Disordered" evidence="6">
    <location>
        <begin position="1"/>
        <end position="30"/>
    </location>
</feature>
<dbReference type="GO" id="GO:0005666">
    <property type="term" value="C:RNA polymerase III complex"/>
    <property type="evidence" value="ECO:0007669"/>
    <property type="project" value="InterPro"/>
</dbReference>
<organism evidence="7 8">
    <name type="scientific">Arachis hypogaea</name>
    <name type="common">Peanut</name>
    <dbReference type="NCBI Taxonomy" id="3818"/>
    <lineage>
        <taxon>Eukaryota</taxon>
        <taxon>Viridiplantae</taxon>
        <taxon>Streptophyta</taxon>
        <taxon>Embryophyta</taxon>
        <taxon>Tracheophyta</taxon>
        <taxon>Spermatophyta</taxon>
        <taxon>Magnoliopsida</taxon>
        <taxon>eudicotyledons</taxon>
        <taxon>Gunneridae</taxon>
        <taxon>Pentapetalae</taxon>
        <taxon>rosids</taxon>
        <taxon>fabids</taxon>
        <taxon>Fabales</taxon>
        <taxon>Fabaceae</taxon>
        <taxon>Papilionoideae</taxon>
        <taxon>50 kb inversion clade</taxon>
        <taxon>dalbergioids sensu lato</taxon>
        <taxon>Dalbergieae</taxon>
        <taxon>Pterocarpus clade</taxon>
        <taxon>Arachis</taxon>
    </lineage>
</organism>
<name>A0A445CG84_ARAHY</name>
<keyword evidence="4" id="KW-0804">Transcription</keyword>
<dbReference type="InterPro" id="IPR036390">
    <property type="entry name" value="WH_DNA-bd_sf"/>
</dbReference>
<dbReference type="Gene3D" id="1.10.10.10">
    <property type="entry name" value="Winged helix-like DNA-binding domain superfamily/Winged helix DNA-binding domain"/>
    <property type="match status" value="1"/>
</dbReference>
<dbReference type="GO" id="GO:0005737">
    <property type="term" value="C:cytoplasm"/>
    <property type="evidence" value="ECO:0007669"/>
    <property type="project" value="UniProtKB-ARBA"/>
</dbReference>
<comment type="similarity">
    <text evidence="2">Belongs to the eukaryotic RPC34/RPC39 RNA polymerase subunit family.</text>
</comment>
<dbReference type="InterPro" id="IPR016049">
    <property type="entry name" value="RNA_pol_Rpc34-like"/>
</dbReference>
<dbReference type="GO" id="GO:0005654">
    <property type="term" value="C:nucleoplasm"/>
    <property type="evidence" value="ECO:0007669"/>
    <property type="project" value="UniProtKB-ARBA"/>
</dbReference>
<dbReference type="Proteomes" id="UP000289738">
    <property type="component" value="Chromosome A07"/>
</dbReference>
<proteinExistence type="inferred from homology"/>
<comment type="subcellular location">
    <subcellularLocation>
        <location evidence="1">Nucleus</location>
    </subcellularLocation>
</comment>
<protein>
    <recommendedName>
        <fullName evidence="9">DNA-directed RNA polymerase III subunit RPC6</fullName>
    </recommendedName>
</protein>
<feature type="compositionally biased region" description="Basic and acidic residues" evidence="6">
    <location>
        <begin position="21"/>
        <end position="30"/>
    </location>
</feature>
<dbReference type="FunFam" id="1.10.10.10:FF:000116">
    <property type="entry name" value="DNA-directed RNA polymerase III subunit RPC6"/>
    <property type="match status" value="1"/>
</dbReference>
<dbReference type="EMBL" id="SDMP01000007">
    <property type="protein sequence ID" value="RYR49941.1"/>
    <property type="molecule type" value="Genomic_DNA"/>
</dbReference>
<evidence type="ECO:0000313" key="8">
    <source>
        <dbReference type="Proteomes" id="UP000289738"/>
    </source>
</evidence>
<dbReference type="AlphaFoldDB" id="A0A445CG84"/>
<dbReference type="Pfam" id="PF05158">
    <property type="entry name" value="RNA_pol_Rpc34"/>
    <property type="match status" value="1"/>
</dbReference>
<comment type="caution">
    <text evidence="7">The sequence shown here is derived from an EMBL/GenBank/DDBJ whole genome shotgun (WGS) entry which is preliminary data.</text>
</comment>
<dbReference type="InterPro" id="IPR036388">
    <property type="entry name" value="WH-like_DNA-bd_sf"/>
</dbReference>
<sequence length="469" mass="52207">MGPDWQVEPVRPGPARSLPKTAHDKIGEKPLNRRCRTELPSAPNGVIHCRHSWLSEKSFFVLSALSKSNPLLAVFFIARRPSSIGFVLLAVVLSPSPSSRRPVEGKMDGAFVHQTMDKWPSSNLGYSAVSLPPRYRRRPHCTHGRRNASARLAFPSILSFRVCSELPPPLYRCASATVLPLRRLVELASSPCFCSSLLNYGTVFVVQIVVFIVVADCCCLFMCQHLLANGMSRLQGSSSSLKRKRELALVSDTLTDGERVLYNLILSKRDMGIWSGDMKRETNLPDNVVKKSLKLLQSKGLIKEVVNIQNKARKHYMAAQFEPSKEITGGDWYSEGNLDKELINAVKSVCLNYISRQKVVTCDGVLEWSRKSGVFTAEVSNQQIEEILRTLVLDDEIIEVKSTGYGDFENVPVGRVCYKCKSKGGVRGEPKDGAMSSIPCGVCPRINFCSPDGIVSPRTCVYYQKWLDF</sequence>
<accession>A0A445CG84</accession>
<keyword evidence="8" id="KW-1185">Reference proteome</keyword>
<dbReference type="SUPFAM" id="SSF46785">
    <property type="entry name" value="Winged helix' DNA-binding domain"/>
    <property type="match status" value="1"/>
</dbReference>
<evidence type="ECO:0000256" key="2">
    <source>
        <dbReference type="ARBA" id="ARBA00011038"/>
    </source>
</evidence>
<reference evidence="7 8" key="1">
    <citation type="submission" date="2019-01" db="EMBL/GenBank/DDBJ databases">
        <title>Sequencing of cultivated peanut Arachis hypogaea provides insights into genome evolution and oil improvement.</title>
        <authorList>
            <person name="Chen X."/>
        </authorList>
    </citation>
    <scope>NUCLEOTIDE SEQUENCE [LARGE SCALE GENOMIC DNA]</scope>
    <source>
        <strain evidence="8">cv. Fuhuasheng</strain>
        <tissue evidence="7">Leaves</tissue>
    </source>
</reference>
<keyword evidence="5" id="KW-0539">Nucleus</keyword>
<keyword evidence="3" id="KW-0240">DNA-directed RNA polymerase</keyword>
<evidence type="ECO:0000256" key="6">
    <source>
        <dbReference type="SAM" id="MobiDB-lite"/>
    </source>
</evidence>
<gene>
    <name evidence="7" type="ORF">Ahy_A07g036464</name>
</gene>